<evidence type="ECO:0000256" key="5">
    <source>
        <dbReference type="ARBA" id="ARBA00040722"/>
    </source>
</evidence>
<organism evidence="8 9">
    <name type="scientific">Brachionus calyciflorus</name>
    <dbReference type="NCBI Taxonomy" id="104777"/>
    <lineage>
        <taxon>Eukaryota</taxon>
        <taxon>Metazoa</taxon>
        <taxon>Spiralia</taxon>
        <taxon>Gnathifera</taxon>
        <taxon>Rotifera</taxon>
        <taxon>Eurotatoria</taxon>
        <taxon>Monogononta</taxon>
        <taxon>Pseudotrocha</taxon>
        <taxon>Ploima</taxon>
        <taxon>Brachionidae</taxon>
        <taxon>Brachionus</taxon>
    </lineage>
</organism>
<dbReference type="PANTHER" id="PTHR20935:SF0">
    <property type="entry name" value="SERINE_THREONINE-PROTEIN PHOSPHATASE PGAM5, MITOCHONDRIAL"/>
    <property type="match status" value="1"/>
</dbReference>
<evidence type="ECO:0000313" key="9">
    <source>
        <dbReference type="Proteomes" id="UP000663879"/>
    </source>
</evidence>
<feature type="compositionally biased region" description="Basic and acidic residues" evidence="6">
    <location>
        <begin position="76"/>
        <end position="91"/>
    </location>
</feature>
<dbReference type="OrthoDB" id="2118094at2759"/>
<gene>
    <name evidence="8" type="ORF">OXX778_LOCUS1798</name>
</gene>
<evidence type="ECO:0000256" key="1">
    <source>
        <dbReference type="ARBA" id="ARBA00006717"/>
    </source>
</evidence>
<dbReference type="GO" id="GO:0004722">
    <property type="term" value="F:protein serine/threonine phosphatase activity"/>
    <property type="evidence" value="ECO:0007669"/>
    <property type="project" value="UniProtKB-EC"/>
</dbReference>
<dbReference type="CDD" id="cd07067">
    <property type="entry name" value="HP_PGM_like"/>
    <property type="match status" value="1"/>
</dbReference>
<dbReference type="GO" id="GO:0005739">
    <property type="term" value="C:mitochondrion"/>
    <property type="evidence" value="ECO:0007669"/>
    <property type="project" value="TreeGrafter"/>
</dbReference>
<dbReference type="PANTHER" id="PTHR20935">
    <property type="entry name" value="PHOSPHOGLYCERATE MUTASE-RELATED"/>
    <property type="match status" value="1"/>
</dbReference>
<protein>
    <recommendedName>
        <fullName evidence="4">Serine/threonine-protein phosphatase PGAM5, mitochondrial</fullName>
        <ecNumber evidence="2">3.1.3.16</ecNumber>
    </recommendedName>
    <alternativeName>
        <fullName evidence="5">Serine/threonine-protein phosphatase Pgam5, mitochondrial</fullName>
    </alternativeName>
</protein>
<reference evidence="8" key="1">
    <citation type="submission" date="2021-02" db="EMBL/GenBank/DDBJ databases">
        <authorList>
            <person name="Nowell W R."/>
        </authorList>
    </citation>
    <scope>NUCLEOTIDE SEQUENCE</scope>
    <source>
        <strain evidence="8">Ploen Becks lab</strain>
    </source>
</reference>
<keyword evidence="9" id="KW-1185">Reference proteome</keyword>
<dbReference type="InterPro" id="IPR013078">
    <property type="entry name" value="His_Pase_superF_clade-1"/>
</dbReference>
<dbReference type="SUPFAM" id="SSF53254">
    <property type="entry name" value="Phosphoglycerate mutase-like"/>
    <property type="match status" value="1"/>
</dbReference>
<evidence type="ECO:0000256" key="3">
    <source>
        <dbReference type="ARBA" id="ARBA00022801"/>
    </source>
</evidence>
<dbReference type="InterPro" id="IPR029033">
    <property type="entry name" value="His_PPase_superfam"/>
</dbReference>
<evidence type="ECO:0000256" key="2">
    <source>
        <dbReference type="ARBA" id="ARBA00013081"/>
    </source>
</evidence>
<dbReference type="Gene3D" id="3.40.50.1240">
    <property type="entry name" value="Phosphoglycerate mutase-like"/>
    <property type="match status" value="1"/>
</dbReference>
<dbReference type="Proteomes" id="UP000663879">
    <property type="component" value="Unassembled WGS sequence"/>
</dbReference>
<sequence length="293" mass="33707">MTNFRKIITYAASSVCILGSGVYLKDHFIEKNTLKAAWTTSYEPSVKWDHNWDRRHPESLTKPNRRSSVGQNLVDQKNENSEKKTTDDFEIGKKSSKASRHLFLIRHGQYEINAKDKDLMVLTPLGREQAELTGIRLSELTQNFKFNKIHHSTMIRAIETADIIRTKLPKDIPVHVDPLLCEGAPIPPEPPVGHWKPEFYQFFQDGSRIEAAFRKYFFRAPPEQLEDSYELVVCHANVIRYFFCRALQFPAEAWLRFGLNHGSITHIVIRPDGRVACKFLGESGYMPITKTSS</sequence>
<comment type="similarity">
    <text evidence="1">Belongs to the phosphoglycerate mutase family. BPG-dependent PGAM subfamily.</text>
</comment>
<dbReference type="SMART" id="SM00855">
    <property type="entry name" value="PGAM"/>
    <property type="match status" value="1"/>
</dbReference>
<name>A0A813M9T1_9BILA</name>
<evidence type="ECO:0000256" key="7">
    <source>
        <dbReference type="SAM" id="Phobius"/>
    </source>
</evidence>
<keyword evidence="7" id="KW-0472">Membrane</keyword>
<dbReference type="InterPro" id="IPR051021">
    <property type="entry name" value="Mito_Ser/Thr_phosphatase"/>
</dbReference>
<accession>A0A813M9T1</accession>
<comment type="caution">
    <text evidence="8">The sequence shown here is derived from an EMBL/GenBank/DDBJ whole genome shotgun (WGS) entry which is preliminary data.</text>
</comment>
<dbReference type="EMBL" id="CAJNOC010000125">
    <property type="protein sequence ID" value="CAF0717286.1"/>
    <property type="molecule type" value="Genomic_DNA"/>
</dbReference>
<dbReference type="EC" id="3.1.3.16" evidence="2"/>
<proteinExistence type="inferred from homology"/>
<evidence type="ECO:0000313" key="8">
    <source>
        <dbReference type="EMBL" id="CAF0717286.1"/>
    </source>
</evidence>
<evidence type="ECO:0000256" key="6">
    <source>
        <dbReference type="SAM" id="MobiDB-lite"/>
    </source>
</evidence>
<evidence type="ECO:0000256" key="4">
    <source>
        <dbReference type="ARBA" id="ARBA00039765"/>
    </source>
</evidence>
<dbReference type="Pfam" id="PF00300">
    <property type="entry name" value="His_Phos_1"/>
    <property type="match status" value="2"/>
</dbReference>
<keyword evidence="7" id="KW-0812">Transmembrane</keyword>
<feature type="transmembrane region" description="Helical" evidence="7">
    <location>
        <begin position="7"/>
        <end position="24"/>
    </location>
</feature>
<keyword evidence="7" id="KW-1133">Transmembrane helix</keyword>
<feature type="region of interest" description="Disordered" evidence="6">
    <location>
        <begin position="53"/>
        <end position="91"/>
    </location>
</feature>
<feature type="compositionally biased region" description="Polar residues" evidence="6">
    <location>
        <begin position="66"/>
        <end position="75"/>
    </location>
</feature>
<dbReference type="GO" id="GO:0090141">
    <property type="term" value="P:positive regulation of mitochondrial fission"/>
    <property type="evidence" value="ECO:0007669"/>
    <property type="project" value="TreeGrafter"/>
</dbReference>
<dbReference type="AlphaFoldDB" id="A0A813M9T1"/>
<keyword evidence="3" id="KW-0378">Hydrolase</keyword>